<accession>A0A8A3P1E1</accession>
<keyword evidence="3" id="KW-1185">Reference proteome</keyword>
<feature type="compositionally biased region" description="Acidic residues" evidence="1">
    <location>
        <begin position="207"/>
        <end position="216"/>
    </location>
</feature>
<reference evidence="2" key="1">
    <citation type="submission" date="2020-10" db="EMBL/GenBank/DDBJ databases">
        <title>Genome Sequence of Monilinia vaccinii-corymbosi Sheds Light on Mummy Berry Disease Infection of Blueberry and Mating Type.</title>
        <authorList>
            <person name="Yow A.G."/>
            <person name="Zhang Y."/>
            <person name="Bansal K."/>
            <person name="Eacker S.M."/>
            <person name="Sullivan S."/>
            <person name="Liachko I."/>
            <person name="Cubeta M.A."/>
            <person name="Rollins J.A."/>
            <person name="Ashrafi H."/>
        </authorList>
    </citation>
    <scope>NUCLEOTIDE SEQUENCE</scope>
    <source>
        <strain evidence="2">RL-1</strain>
    </source>
</reference>
<evidence type="ECO:0000313" key="3">
    <source>
        <dbReference type="Proteomes" id="UP000672032"/>
    </source>
</evidence>
<sequence>MPALEQEARNERRISTLVWKAINSQLELEKASEKLMKDVYGSLERMKAAGSPRHEWMKMYDFAQQLVNTLKMLQDDGVLESMIKEESADTGDEIKIKVEEDIEGQIEVLLREMHPNLDQILAGAEDDFKKEEFQNSVELAKHMALPRQFSGEKENKAVEELGSTNVKGVEKKKKQYDNSKIKEEKNSDHAPKRRRNRKPSPRISYNDFEEDGASVY</sequence>
<organism evidence="2 3">
    <name type="scientific">Monilinia vaccinii-corymbosi</name>
    <dbReference type="NCBI Taxonomy" id="61207"/>
    <lineage>
        <taxon>Eukaryota</taxon>
        <taxon>Fungi</taxon>
        <taxon>Dikarya</taxon>
        <taxon>Ascomycota</taxon>
        <taxon>Pezizomycotina</taxon>
        <taxon>Leotiomycetes</taxon>
        <taxon>Helotiales</taxon>
        <taxon>Sclerotiniaceae</taxon>
        <taxon>Monilinia</taxon>
    </lineage>
</organism>
<dbReference type="AlphaFoldDB" id="A0A8A3P1E1"/>
<proteinExistence type="predicted"/>
<dbReference type="EMBL" id="CP063406">
    <property type="protein sequence ID" value="QSZ31643.1"/>
    <property type="molecule type" value="Genomic_DNA"/>
</dbReference>
<evidence type="ECO:0000256" key="1">
    <source>
        <dbReference type="SAM" id="MobiDB-lite"/>
    </source>
</evidence>
<name>A0A8A3P1E1_9HELO</name>
<feature type="compositionally biased region" description="Basic and acidic residues" evidence="1">
    <location>
        <begin position="175"/>
        <end position="190"/>
    </location>
</feature>
<protein>
    <submittedName>
        <fullName evidence="2">Uncharacterized protein</fullName>
    </submittedName>
</protein>
<evidence type="ECO:0000313" key="2">
    <source>
        <dbReference type="EMBL" id="QSZ31643.1"/>
    </source>
</evidence>
<feature type="compositionally biased region" description="Basic residues" evidence="1">
    <location>
        <begin position="191"/>
        <end position="200"/>
    </location>
</feature>
<gene>
    <name evidence="2" type="ORF">DSL72_001210</name>
</gene>
<dbReference type="OrthoDB" id="3550157at2759"/>
<feature type="region of interest" description="Disordered" evidence="1">
    <location>
        <begin position="151"/>
        <end position="216"/>
    </location>
</feature>
<dbReference type="Proteomes" id="UP000672032">
    <property type="component" value="Chromosome 2"/>
</dbReference>